<keyword evidence="2" id="KW-1185">Reference proteome</keyword>
<dbReference type="RefSeq" id="WP_205724628.1">
    <property type="nucleotide sequence ID" value="NZ_JAFHKR010000037.1"/>
</dbReference>
<evidence type="ECO:0000313" key="2">
    <source>
        <dbReference type="Proteomes" id="UP001296923"/>
    </source>
</evidence>
<dbReference type="Proteomes" id="UP001296923">
    <property type="component" value="Unassembled WGS sequence"/>
</dbReference>
<gene>
    <name evidence="1" type="ORF">JYA63_04160</name>
</gene>
<evidence type="ECO:0000313" key="1">
    <source>
        <dbReference type="EMBL" id="MBN3553447.1"/>
    </source>
</evidence>
<comment type="caution">
    <text evidence="1">The sequence shown here is derived from an EMBL/GenBank/DDBJ whole genome shotgun (WGS) entry which is preliminary data.</text>
</comment>
<dbReference type="EMBL" id="JAFHKR010000037">
    <property type="protein sequence ID" value="MBN3553447.1"/>
    <property type="molecule type" value="Genomic_DNA"/>
</dbReference>
<name>A0ABS2ZMN4_9BACL</name>
<proteinExistence type="predicted"/>
<reference evidence="1 2" key="1">
    <citation type="submission" date="2021-01" db="EMBL/GenBank/DDBJ databases">
        <title>Genome Sequencing of Type Strains.</title>
        <authorList>
            <person name="Lemaire J.F."/>
            <person name="Inderbitzin P."/>
            <person name="Collins S.B."/>
            <person name="Wespe N."/>
            <person name="Knight-Connoni V."/>
        </authorList>
    </citation>
    <scope>NUCLEOTIDE SEQUENCE [LARGE SCALE GENOMIC DNA]</scope>
    <source>
        <strain evidence="1 2">DSM 23009</strain>
    </source>
</reference>
<sequence>MEDGLWGSSSFFEESLEVGSRERESNCVGKPIFFILDLIVAGLRLMVVHFDLIDTTFDLIDEPLDPIHHLLITFSSATCVCKGFHPLKNIHFAKIMTIKLIFYTFIMNSLTMCMDIDVKGFKFQQLGDNNSAAAFGLV</sequence>
<organism evidence="1 2">
    <name type="scientific">Fictibacillus nanhaiensis</name>
    <dbReference type="NCBI Taxonomy" id="742169"/>
    <lineage>
        <taxon>Bacteria</taxon>
        <taxon>Bacillati</taxon>
        <taxon>Bacillota</taxon>
        <taxon>Bacilli</taxon>
        <taxon>Bacillales</taxon>
        <taxon>Fictibacillaceae</taxon>
        <taxon>Fictibacillus</taxon>
    </lineage>
</organism>
<protein>
    <submittedName>
        <fullName evidence="1">Uncharacterized protein</fullName>
    </submittedName>
</protein>
<accession>A0ABS2ZMN4</accession>